<dbReference type="Pfam" id="PF00419">
    <property type="entry name" value="Fimbrial"/>
    <property type="match status" value="1"/>
</dbReference>
<dbReference type="SUPFAM" id="SSF49401">
    <property type="entry name" value="Bacterial adhesins"/>
    <property type="match status" value="1"/>
</dbReference>
<dbReference type="PANTHER" id="PTHR33420">
    <property type="entry name" value="FIMBRIAL SUBUNIT ELFA-RELATED"/>
    <property type="match status" value="1"/>
</dbReference>
<proteinExistence type="predicted"/>
<comment type="caution">
    <text evidence="2">The sequence shown here is derived from an EMBL/GenBank/DDBJ whole genome shotgun (WGS) entry which is preliminary data.</text>
</comment>
<accession>A0A8E3YKI8</accession>
<evidence type="ECO:0000259" key="1">
    <source>
        <dbReference type="Pfam" id="PF00419"/>
    </source>
</evidence>
<dbReference type="PANTHER" id="PTHR33420:SF34">
    <property type="entry name" value="MINOR FIMBRIAL SUBUNIT"/>
    <property type="match status" value="1"/>
</dbReference>
<evidence type="ECO:0000313" key="2">
    <source>
        <dbReference type="EMBL" id="MBX6981364.1"/>
    </source>
</evidence>
<evidence type="ECO:0000313" key="3">
    <source>
        <dbReference type="Proteomes" id="UP000824410"/>
    </source>
</evidence>
<dbReference type="Proteomes" id="UP000824410">
    <property type="component" value="Unassembled WGS sequence"/>
</dbReference>
<dbReference type="Gene3D" id="2.60.40.1090">
    <property type="entry name" value="Fimbrial-type adhesion domain"/>
    <property type="match status" value="1"/>
</dbReference>
<dbReference type="AlphaFoldDB" id="A0A8E3YKI8"/>
<feature type="domain" description="Fimbrial-type adhesion" evidence="1">
    <location>
        <begin position="32"/>
        <end position="171"/>
    </location>
</feature>
<gene>
    <name evidence="2" type="ORF">EX242_13990</name>
</gene>
<reference evidence="2" key="1">
    <citation type="submission" date="2019-02" db="EMBL/GenBank/DDBJ databases">
        <title>Genomic characterization of isolates from hospital effluents in KZN, South Africa.</title>
        <authorList>
            <person name="Ntshobeni N."/>
            <person name="Allam M."/>
            <person name="Ismail A."/>
            <person name="Amoako D."/>
            <person name="Essack S."/>
            <person name="Chenia H."/>
        </authorList>
    </citation>
    <scope>NUCLEOTIDE SEQUENCE</scope>
    <source>
        <strain evidence="2">AFE97_S1</strain>
    </source>
</reference>
<sequence length="172" mass="18593">MKEKISILIISTLVSILSIQIPSALAANSVRINFKGNLIQNPPCEITGLNGNEITIDFQDMVIRNITGMNYMQEIKYKLTCDAPNNTGLSLSIRGTAASFNTSLLTTSNTNLGISFYSGSTNLSTIRVNLDPIKFPNSRRDPIYANPVINAKAANITAGSFTATATLLAEYE</sequence>
<dbReference type="InterPro" id="IPR008966">
    <property type="entry name" value="Adhesion_dom_sf"/>
</dbReference>
<dbReference type="InterPro" id="IPR000259">
    <property type="entry name" value="Adhesion_dom_fimbrial"/>
</dbReference>
<dbReference type="EMBL" id="SHDO01000011">
    <property type="protein sequence ID" value="MBX6981364.1"/>
    <property type="molecule type" value="Genomic_DNA"/>
</dbReference>
<name>A0A8E3YKI8_PRORE</name>
<organism evidence="2 3">
    <name type="scientific">Providencia rettgeri</name>
    <dbReference type="NCBI Taxonomy" id="587"/>
    <lineage>
        <taxon>Bacteria</taxon>
        <taxon>Pseudomonadati</taxon>
        <taxon>Pseudomonadota</taxon>
        <taxon>Gammaproteobacteria</taxon>
        <taxon>Enterobacterales</taxon>
        <taxon>Morganellaceae</taxon>
        <taxon>Providencia</taxon>
    </lineage>
</organism>
<dbReference type="GO" id="GO:0009289">
    <property type="term" value="C:pilus"/>
    <property type="evidence" value="ECO:0007669"/>
    <property type="project" value="InterPro"/>
</dbReference>
<dbReference type="InterPro" id="IPR050263">
    <property type="entry name" value="Bact_Fimbrial_Adh_Pro"/>
</dbReference>
<dbReference type="RefSeq" id="WP_129466548.1">
    <property type="nucleotide sequence ID" value="NZ_ABFDCF020000009.1"/>
</dbReference>
<dbReference type="InterPro" id="IPR036937">
    <property type="entry name" value="Adhesion_dom_fimbrial_sf"/>
</dbReference>
<dbReference type="GO" id="GO:0043709">
    <property type="term" value="P:cell adhesion involved in single-species biofilm formation"/>
    <property type="evidence" value="ECO:0007669"/>
    <property type="project" value="TreeGrafter"/>
</dbReference>
<protein>
    <recommendedName>
        <fullName evidence="1">Fimbrial-type adhesion domain-containing protein</fullName>
    </recommendedName>
</protein>